<feature type="signal peptide" evidence="5">
    <location>
        <begin position="1"/>
        <end position="22"/>
    </location>
</feature>
<dbReference type="RefSeq" id="WP_009545029.1">
    <property type="nucleotide sequence ID" value="NC_010546.1"/>
</dbReference>
<dbReference type="InterPro" id="IPR001638">
    <property type="entry name" value="Solute-binding_3/MltF_N"/>
</dbReference>
<dbReference type="AlphaFoldDB" id="B1WPP8"/>
<keyword evidence="8" id="KW-1185">Reference proteome</keyword>
<feature type="chain" id="PRO_5002771930" evidence="5">
    <location>
        <begin position="23"/>
        <end position="349"/>
    </location>
</feature>
<dbReference type="HOGENOM" id="CLU_019602_3_2_3"/>
<dbReference type="PANTHER" id="PTHR30085:SF7">
    <property type="entry name" value="AMINO-ACID ABC TRANSPORTER-BINDING PROTEIN YHDW-RELATED"/>
    <property type="match status" value="1"/>
</dbReference>
<sequence length="349" mass="38097">MLKKPYLILITLLLTMPLTACGGGGETPDPTTATTSRLDTIKQRGTLICGVNGEVPGFSFVDENGQYSGLDVDICRAIAAALFDDPEKVEYRKLSAQERFPAVQSGEVDVLNRNTTWTISRDTTNGMEFAPTVFYDGQGIMVTTASGVADMEGLAGKSICVLAGTTTEQNLADQMRKRGIEDYNPVTFEDVDALYAAYQEGRCEGVTADRSQLVARRSILPNRNDHAILNVVLSKEPLGPAVKNNDSAWFDAVKWITFSLIQAEELGINSQNIATFETSEDPNVRRFLGLDDKLGEGMGLPNDFAARVVKHVGNYGEVYERNIGEPLGLDRGPNNLWTEGGLLYSPPFR</sequence>
<dbReference type="Pfam" id="PF00497">
    <property type="entry name" value="SBP_bac_3"/>
    <property type="match status" value="1"/>
</dbReference>
<dbReference type="PANTHER" id="PTHR30085">
    <property type="entry name" value="AMINO ACID ABC TRANSPORTER PERMEASE"/>
    <property type="match status" value="1"/>
</dbReference>
<gene>
    <name evidence="7" type="ordered locus">cce_2268</name>
</gene>
<accession>B1WPP8</accession>
<reference evidence="7 8" key="1">
    <citation type="journal article" date="2008" name="Proc. Natl. Acad. Sci. U.S.A.">
        <title>The genome of Cyanothece 51142, a unicellular diazotrophic cyanobacterium important in the marine nitrogen cycle.</title>
        <authorList>
            <person name="Welsh E.A."/>
            <person name="Liberton M."/>
            <person name="Stoeckel J."/>
            <person name="Loh T."/>
            <person name="Elvitigala T."/>
            <person name="Wang C."/>
            <person name="Wollam A."/>
            <person name="Fulton R.S."/>
            <person name="Clifton S.W."/>
            <person name="Jacobs J.M."/>
            <person name="Aurora R."/>
            <person name="Ghosh B.K."/>
            <person name="Sherman L.A."/>
            <person name="Smith R.D."/>
            <person name="Wilson R.K."/>
            <person name="Pakrasi H.B."/>
        </authorList>
    </citation>
    <scope>NUCLEOTIDE SEQUENCE [LARGE SCALE GENOMIC DNA]</scope>
    <source>
        <strain evidence="8">ATCC 51142 / BH68</strain>
    </source>
</reference>
<dbReference type="KEGG" id="cyt:cce_2268"/>
<dbReference type="Gene3D" id="3.40.190.10">
    <property type="entry name" value="Periplasmic binding protein-like II"/>
    <property type="match status" value="2"/>
</dbReference>
<dbReference type="PROSITE" id="PS01039">
    <property type="entry name" value="SBP_BACTERIAL_3"/>
    <property type="match status" value="1"/>
</dbReference>
<keyword evidence="2" id="KW-0813">Transport</keyword>
<evidence type="ECO:0000313" key="7">
    <source>
        <dbReference type="EMBL" id="ACB51618.1"/>
    </source>
</evidence>
<evidence type="ECO:0000256" key="1">
    <source>
        <dbReference type="ARBA" id="ARBA00010333"/>
    </source>
</evidence>
<dbReference type="OrthoDB" id="115856at2"/>
<evidence type="ECO:0000256" key="4">
    <source>
        <dbReference type="RuleBase" id="RU003744"/>
    </source>
</evidence>
<dbReference type="GO" id="GO:0006865">
    <property type="term" value="P:amino acid transport"/>
    <property type="evidence" value="ECO:0007669"/>
    <property type="project" value="TreeGrafter"/>
</dbReference>
<keyword evidence="3 5" id="KW-0732">Signal</keyword>
<dbReference type="SUPFAM" id="SSF53850">
    <property type="entry name" value="Periplasmic binding protein-like II"/>
    <property type="match status" value="1"/>
</dbReference>
<name>B1WPP8_CROS5</name>
<dbReference type="EMBL" id="CP000806">
    <property type="protein sequence ID" value="ACB51618.1"/>
    <property type="molecule type" value="Genomic_DNA"/>
</dbReference>
<dbReference type="SMART" id="SM00062">
    <property type="entry name" value="PBPb"/>
    <property type="match status" value="1"/>
</dbReference>
<feature type="domain" description="Solute-binding protein family 3/N-terminal" evidence="6">
    <location>
        <begin position="46"/>
        <end position="276"/>
    </location>
</feature>
<evidence type="ECO:0000313" key="8">
    <source>
        <dbReference type="Proteomes" id="UP000001203"/>
    </source>
</evidence>
<dbReference type="eggNOG" id="COG0834">
    <property type="taxonomic scope" value="Bacteria"/>
</dbReference>
<dbReference type="CDD" id="cd13692">
    <property type="entry name" value="PBP2_BztA"/>
    <property type="match status" value="1"/>
</dbReference>
<comment type="similarity">
    <text evidence="1 4">Belongs to the bacterial solute-binding protein 3 family.</text>
</comment>
<proteinExistence type="inferred from homology"/>
<evidence type="ECO:0000256" key="5">
    <source>
        <dbReference type="SAM" id="SignalP"/>
    </source>
</evidence>
<protein>
    <submittedName>
        <fullName evidence="7">Extracellular solute-binding protein, family 3</fullName>
    </submittedName>
</protein>
<evidence type="ECO:0000259" key="6">
    <source>
        <dbReference type="SMART" id="SM00062"/>
    </source>
</evidence>
<dbReference type="STRING" id="43989.cce_2268"/>
<evidence type="ECO:0000256" key="2">
    <source>
        <dbReference type="ARBA" id="ARBA00022448"/>
    </source>
</evidence>
<evidence type="ECO:0000256" key="3">
    <source>
        <dbReference type="ARBA" id="ARBA00022729"/>
    </source>
</evidence>
<dbReference type="Proteomes" id="UP000001203">
    <property type="component" value="Chromosome circular"/>
</dbReference>
<organism evidence="7 8">
    <name type="scientific">Crocosphaera subtropica (strain ATCC 51142 / BH68)</name>
    <name type="common">Cyanothece sp. (strain ATCC 51142)</name>
    <dbReference type="NCBI Taxonomy" id="43989"/>
    <lineage>
        <taxon>Bacteria</taxon>
        <taxon>Bacillati</taxon>
        <taxon>Cyanobacteriota</taxon>
        <taxon>Cyanophyceae</taxon>
        <taxon>Oscillatoriophycideae</taxon>
        <taxon>Chroococcales</taxon>
        <taxon>Aphanothecaceae</taxon>
        <taxon>Crocosphaera</taxon>
        <taxon>Crocosphaera subtropica</taxon>
    </lineage>
</organism>
<dbReference type="InterPro" id="IPR018313">
    <property type="entry name" value="SBP_3_CS"/>
</dbReference>
<dbReference type="InterPro" id="IPR051455">
    <property type="entry name" value="Bact_solute-bind_prot3"/>
</dbReference>